<sequence length="79" mass="9047">MIMTPVEGEEYLILYPALRKWINECAICHSLGYKPDMPEEIYTFGPVAAKNLRHYFKPLALNKDGICEACSKLVEKNNI</sequence>
<evidence type="ECO:0000313" key="1">
    <source>
        <dbReference type="EMBL" id="GLC32611.1"/>
    </source>
</evidence>
<protein>
    <submittedName>
        <fullName evidence="1">Uncharacterized protein</fullName>
    </submittedName>
</protein>
<dbReference type="EMBL" id="BRXR01000001">
    <property type="protein sequence ID" value="GLC32611.1"/>
    <property type="molecule type" value="Genomic_DNA"/>
</dbReference>
<name>A0ABQ5NBM9_9CLOT</name>
<proteinExistence type="predicted"/>
<gene>
    <name evidence="1" type="ORF">bsdE14_40210</name>
</gene>
<dbReference type="Proteomes" id="UP001208567">
    <property type="component" value="Unassembled WGS sequence"/>
</dbReference>
<accession>A0ABQ5NBM9</accession>
<evidence type="ECO:0000313" key="2">
    <source>
        <dbReference type="Proteomes" id="UP001208567"/>
    </source>
</evidence>
<organism evidence="1 2">
    <name type="scientific">Clostridium omnivorum</name>
    <dbReference type="NCBI Taxonomy" id="1604902"/>
    <lineage>
        <taxon>Bacteria</taxon>
        <taxon>Bacillati</taxon>
        <taxon>Bacillota</taxon>
        <taxon>Clostridia</taxon>
        <taxon>Eubacteriales</taxon>
        <taxon>Clostridiaceae</taxon>
        <taxon>Clostridium</taxon>
    </lineage>
</organism>
<keyword evidence="2" id="KW-1185">Reference proteome</keyword>
<reference evidence="1 2" key="1">
    <citation type="journal article" date="2024" name="Int. J. Syst. Evol. Microbiol.">
        <title>Clostridium omnivorum sp. nov., isolated from anoxic soil under the treatment of reductive soil disinfestation.</title>
        <authorList>
            <person name="Ueki A."/>
            <person name="Tonouchi A."/>
            <person name="Kaku N."/>
            <person name="Honma S."/>
            <person name="Ueki K."/>
        </authorList>
    </citation>
    <scope>NUCLEOTIDE SEQUENCE [LARGE SCALE GENOMIC DNA]</scope>
    <source>
        <strain evidence="1 2">E14</strain>
    </source>
</reference>
<comment type="caution">
    <text evidence="1">The sequence shown here is derived from an EMBL/GenBank/DDBJ whole genome shotgun (WGS) entry which is preliminary data.</text>
</comment>